<dbReference type="InterPro" id="IPR002885">
    <property type="entry name" value="PPR_rpt"/>
</dbReference>
<dbReference type="Proteomes" id="UP001420932">
    <property type="component" value="Unassembled WGS sequence"/>
</dbReference>
<keyword evidence="2" id="KW-1185">Reference proteome</keyword>
<dbReference type="AlphaFoldDB" id="A0AAP0J552"/>
<protein>
    <recommendedName>
        <fullName evidence="3">Pentatricopeptide repeat-containing protein</fullName>
    </recommendedName>
</protein>
<sequence length="73" mass="8089">MGCVDEAREVFDEMPRERRGGVDGDGGRHAKVWMVGAAREVFDAMGERNVVSWTAMVAGTRVWGMWEAAKAFV</sequence>
<accession>A0AAP0J552</accession>
<comment type="caution">
    <text evidence="1">The sequence shown here is derived from an EMBL/GenBank/DDBJ whole genome shotgun (WGS) entry which is preliminary data.</text>
</comment>
<name>A0AAP0J552_9MAGN</name>
<evidence type="ECO:0000313" key="1">
    <source>
        <dbReference type="EMBL" id="KAK9127812.1"/>
    </source>
</evidence>
<dbReference type="Pfam" id="PF01535">
    <property type="entry name" value="PPR"/>
    <property type="match status" value="1"/>
</dbReference>
<proteinExistence type="predicted"/>
<dbReference type="EMBL" id="JBBNAF010000007">
    <property type="protein sequence ID" value="KAK9127812.1"/>
    <property type="molecule type" value="Genomic_DNA"/>
</dbReference>
<evidence type="ECO:0008006" key="3">
    <source>
        <dbReference type="Google" id="ProtNLM"/>
    </source>
</evidence>
<reference evidence="1 2" key="1">
    <citation type="submission" date="2024-01" db="EMBL/GenBank/DDBJ databases">
        <title>Genome assemblies of Stephania.</title>
        <authorList>
            <person name="Yang L."/>
        </authorList>
    </citation>
    <scope>NUCLEOTIDE SEQUENCE [LARGE SCALE GENOMIC DNA]</scope>
    <source>
        <strain evidence="1">YNDBR</strain>
        <tissue evidence="1">Leaf</tissue>
    </source>
</reference>
<gene>
    <name evidence="1" type="ORF">Syun_016609</name>
</gene>
<evidence type="ECO:0000313" key="2">
    <source>
        <dbReference type="Proteomes" id="UP001420932"/>
    </source>
</evidence>
<organism evidence="1 2">
    <name type="scientific">Stephania yunnanensis</name>
    <dbReference type="NCBI Taxonomy" id="152371"/>
    <lineage>
        <taxon>Eukaryota</taxon>
        <taxon>Viridiplantae</taxon>
        <taxon>Streptophyta</taxon>
        <taxon>Embryophyta</taxon>
        <taxon>Tracheophyta</taxon>
        <taxon>Spermatophyta</taxon>
        <taxon>Magnoliopsida</taxon>
        <taxon>Ranunculales</taxon>
        <taxon>Menispermaceae</taxon>
        <taxon>Menispermoideae</taxon>
        <taxon>Cissampelideae</taxon>
        <taxon>Stephania</taxon>
    </lineage>
</organism>